<proteinExistence type="predicted"/>
<keyword evidence="2" id="KW-1185">Reference proteome</keyword>
<organism evidence="1 2">
    <name type="scientific">Bartonella elizabethae Re6043vi</name>
    <dbReference type="NCBI Taxonomy" id="1094554"/>
    <lineage>
        <taxon>Bacteria</taxon>
        <taxon>Pseudomonadati</taxon>
        <taxon>Pseudomonadota</taxon>
        <taxon>Alphaproteobacteria</taxon>
        <taxon>Hyphomicrobiales</taxon>
        <taxon>Bartonellaceae</taxon>
        <taxon>Bartonella</taxon>
    </lineage>
</organism>
<name>A0ABP2QNB9_BAREL</name>
<protein>
    <submittedName>
        <fullName evidence="1">Uncharacterized protein</fullName>
    </submittedName>
</protein>
<dbReference type="Proteomes" id="UP000008942">
    <property type="component" value="Unassembled WGS sequence"/>
</dbReference>
<evidence type="ECO:0000313" key="1">
    <source>
        <dbReference type="EMBL" id="EJF83253.1"/>
    </source>
</evidence>
<gene>
    <name evidence="1" type="ORF">MCU_01239</name>
</gene>
<comment type="caution">
    <text evidence="1">The sequence shown here is derived from an EMBL/GenBank/DDBJ whole genome shotgun (WGS) entry which is preliminary data.</text>
</comment>
<accession>A0ABP2QNB9</accession>
<sequence length="85" mass="10390">MLFVFVIRSTIVRHTSDGFHLKYALENYLVKERLHTYWKAVFYSLFQFMSTTLSRIELYTVSYRIILIDDLQKINYLQRIYTKIL</sequence>
<evidence type="ECO:0000313" key="2">
    <source>
        <dbReference type="Proteomes" id="UP000008942"/>
    </source>
</evidence>
<dbReference type="EMBL" id="AILW01000005">
    <property type="protein sequence ID" value="EJF83253.1"/>
    <property type="molecule type" value="Genomic_DNA"/>
</dbReference>
<reference evidence="1 2" key="1">
    <citation type="submission" date="2012-03" db="EMBL/GenBank/DDBJ databases">
        <title>The Genome Sequence of Bartonella elizabethae Re6043vi.</title>
        <authorList>
            <consortium name="The Broad Institute Genome Sequencing Platform"/>
            <consortium name="The Broad Institute Genome Sequencing Center for Infectious Disease"/>
            <person name="Feldgarden M."/>
            <person name="Kirby J."/>
            <person name="Kosoy M."/>
            <person name="Birtles R."/>
            <person name="Probert W.S."/>
            <person name="Chiaraviglio L."/>
            <person name="Young S.K."/>
            <person name="Zeng Q."/>
            <person name="Gargeya S."/>
            <person name="Fitzgerald M."/>
            <person name="Haas B."/>
            <person name="Abouelleil A."/>
            <person name="Alvarado L."/>
            <person name="Arachchi H.M."/>
            <person name="Berlin A."/>
            <person name="Chapman S.B."/>
            <person name="Gearin G."/>
            <person name="Goldberg J."/>
            <person name="Griggs A."/>
            <person name="Gujja S."/>
            <person name="Hansen M."/>
            <person name="Heiman D."/>
            <person name="Howarth C."/>
            <person name="Larimer J."/>
            <person name="Lui A."/>
            <person name="MacDonald P.J.P."/>
            <person name="McCowen C."/>
            <person name="Montmayeur A."/>
            <person name="Murphy C."/>
            <person name="Neiman D."/>
            <person name="Pearson M."/>
            <person name="Priest M."/>
            <person name="Roberts A."/>
            <person name="Saif S."/>
            <person name="Shea T."/>
            <person name="Sisk P."/>
            <person name="Stolte C."/>
            <person name="Sykes S."/>
            <person name="Wortman J."/>
            <person name="Nusbaum C."/>
            <person name="Birren B."/>
        </authorList>
    </citation>
    <scope>NUCLEOTIDE SEQUENCE [LARGE SCALE GENOMIC DNA]</scope>
    <source>
        <strain evidence="1 2">Re6043vi</strain>
    </source>
</reference>